<protein>
    <submittedName>
        <fullName evidence="5">G2/M phase-specific E3 ubiquitin-protein ligase</fullName>
    </submittedName>
</protein>
<organism evidence="5 6">
    <name type="scientific">Merluccius polli</name>
    <name type="common">Benguela hake</name>
    <name type="synonym">Merluccius cadenati</name>
    <dbReference type="NCBI Taxonomy" id="89951"/>
    <lineage>
        <taxon>Eukaryota</taxon>
        <taxon>Metazoa</taxon>
        <taxon>Chordata</taxon>
        <taxon>Craniata</taxon>
        <taxon>Vertebrata</taxon>
        <taxon>Euteleostomi</taxon>
        <taxon>Actinopterygii</taxon>
        <taxon>Neopterygii</taxon>
        <taxon>Teleostei</taxon>
        <taxon>Neoteleostei</taxon>
        <taxon>Acanthomorphata</taxon>
        <taxon>Zeiogadaria</taxon>
        <taxon>Gadariae</taxon>
        <taxon>Gadiformes</taxon>
        <taxon>Gadoidei</taxon>
        <taxon>Merlucciidae</taxon>
        <taxon>Merluccius</taxon>
    </lineage>
</organism>
<dbReference type="AlphaFoldDB" id="A0AA47N170"/>
<keyword evidence="1" id="KW-0808">Transferase</keyword>
<reference evidence="5" key="1">
    <citation type="journal article" date="2023" name="Front. Mar. Sci.">
        <title>A new Merluccius polli reference genome to investigate the effects of global change in West African waters.</title>
        <authorList>
            <person name="Mateo J.L."/>
            <person name="Blanco-Fernandez C."/>
            <person name="Garcia-Vazquez E."/>
            <person name="Machado-Schiaffino G."/>
        </authorList>
    </citation>
    <scope>NUCLEOTIDE SEQUENCE</scope>
    <source>
        <strain evidence="5">C29</strain>
        <tissue evidence="5">Fin</tissue>
    </source>
</reference>
<comment type="caution">
    <text evidence="5">The sequence shown here is derived from an EMBL/GenBank/DDBJ whole genome shotgun (WGS) entry which is preliminary data.</text>
</comment>
<evidence type="ECO:0000256" key="3">
    <source>
        <dbReference type="PROSITE-ProRule" id="PRU00104"/>
    </source>
</evidence>
<name>A0AA47N170_MERPO</name>
<dbReference type="EMBL" id="JAOPHQ010001516">
    <property type="protein sequence ID" value="KAK0150314.1"/>
    <property type="molecule type" value="Genomic_DNA"/>
</dbReference>
<feature type="active site" description="Glycyl thioester intermediate" evidence="3">
    <location>
        <position position="179"/>
    </location>
</feature>
<dbReference type="Proteomes" id="UP001174136">
    <property type="component" value="Unassembled WGS sequence"/>
</dbReference>
<dbReference type="PROSITE" id="PS50237">
    <property type="entry name" value="HECT"/>
    <property type="match status" value="1"/>
</dbReference>
<dbReference type="Gene3D" id="3.30.2410.10">
    <property type="entry name" value="Hect, E3 ligase catalytic domain"/>
    <property type="match status" value="1"/>
</dbReference>
<dbReference type="Pfam" id="PF00632">
    <property type="entry name" value="HECT"/>
    <property type="match status" value="1"/>
</dbReference>
<keyword evidence="6" id="KW-1185">Reference proteome</keyword>
<dbReference type="InterPro" id="IPR035983">
    <property type="entry name" value="Hect_E3_ubiquitin_ligase"/>
</dbReference>
<proteinExistence type="predicted"/>
<evidence type="ECO:0000256" key="1">
    <source>
        <dbReference type="ARBA" id="ARBA00022679"/>
    </source>
</evidence>
<evidence type="ECO:0000256" key="2">
    <source>
        <dbReference type="ARBA" id="ARBA00022786"/>
    </source>
</evidence>
<sequence length="211" mass="23238">MQEADKHLSLLGATSTVIRNITNRDELLSSSLEYYFNGRQILPLQQLCDGMEQLGVLQALKDSPDLQNLFVGGPPAPLTSSQVKDLFGVIYSVAGSSRRSAEERAVAFWRDWLVDIEEGEAVLHVDGQEPVKLTLEVVLAFATGAERIPPLGFDPNPTLDFLHDFVNNNKRVFPEANTCALVLRLPLHGNYEDFSSHMLSGILQSPTFGTA</sequence>
<dbReference type="InterPro" id="IPR000569">
    <property type="entry name" value="HECT_dom"/>
</dbReference>
<evidence type="ECO:0000259" key="4">
    <source>
        <dbReference type="PROSITE" id="PS50237"/>
    </source>
</evidence>
<feature type="domain" description="HECT" evidence="4">
    <location>
        <begin position="138"/>
        <end position="211"/>
    </location>
</feature>
<dbReference type="GO" id="GO:0004842">
    <property type="term" value="F:ubiquitin-protein transferase activity"/>
    <property type="evidence" value="ECO:0007669"/>
    <property type="project" value="InterPro"/>
</dbReference>
<accession>A0AA47N170</accession>
<gene>
    <name evidence="5" type="primary">G2E3_2</name>
    <name evidence="5" type="ORF">N1851_008766</name>
</gene>
<dbReference type="SUPFAM" id="SSF56204">
    <property type="entry name" value="Hect, E3 ligase catalytic domain"/>
    <property type="match status" value="1"/>
</dbReference>
<evidence type="ECO:0000313" key="5">
    <source>
        <dbReference type="EMBL" id="KAK0150314.1"/>
    </source>
</evidence>
<evidence type="ECO:0000313" key="6">
    <source>
        <dbReference type="Proteomes" id="UP001174136"/>
    </source>
</evidence>
<keyword evidence="2 3" id="KW-0833">Ubl conjugation pathway</keyword>